<dbReference type="RefSeq" id="WP_157516410.1">
    <property type="nucleotide sequence ID" value="NZ_LRIE01000078.1"/>
</dbReference>
<dbReference type="AlphaFoldDB" id="A0A161XD98"/>
<evidence type="ECO:0000256" key="1">
    <source>
        <dbReference type="SAM" id="Phobius"/>
    </source>
</evidence>
<dbReference type="EMBL" id="LRIE01000078">
    <property type="protein sequence ID" value="KZM34647.1"/>
    <property type="molecule type" value="Genomic_DNA"/>
</dbReference>
<keyword evidence="1" id="KW-0812">Transmembrane</keyword>
<feature type="transmembrane region" description="Helical" evidence="1">
    <location>
        <begin position="12"/>
        <end position="32"/>
    </location>
</feature>
<reference evidence="2 3" key="1">
    <citation type="submission" date="2016-01" db="EMBL/GenBank/DDBJ databases">
        <title>Genome sequence of Oerskovia enterophila VJag, an agar and cellulose degrading bacterium.</title>
        <authorList>
            <person name="Poehlein A."/>
            <person name="Jag V."/>
            <person name="Bengelsdorf F."/>
            <person name="Duerre P."/>
            <person name="Daniel R."/>
        </authorList>
    </citation>
    <scope>NUCLEOTIDE SEQUENCE [LARGE SCALE GENOMIC DNA]</scope>
    <source>
        <strain evidence="2 3">VJag</strain>
    </source>
</reference>
<gene>
    <name evidence="2" type="ORF">OJAG_26820</name>
</gene>
<keyword evidence="1" id="KW-0472">Membrane</keyword>
<keyword evidence="1" id="KW-1133">Transmembrane helix</keyword>
<proteinExistence type="predicted"/>
<name>A0A161XD98_9CELL</name>
<feature type="transmembrane region" description="Helical" evidence="1">
    <location>
        <begin position="38"/>
        <end position="56"/>
    </location>
</feature>
<dbReference type="PATRIC" id="fig|43678.3.peg.2806"/>
<evidence type="ECO:0000313" key="3">
    <source>
        <dbReference type="Proteomes" id="UP000076447"/>
    </source>
</evidence>
<feature type="transmembrane region" description="Helical" evidence="1">
    <location>
        <begin position="63"/>
        <end position="81"/>
    </location>
</feature>
<organism evidence="2 3">
    <name type="scientific">Oerskovia enterophila</name>
    <dbReference type="NCBI Taxonomy" id="43678"/>
    <lineage>
        <taxon>Bacteria</taxon>
        <taxon>Bacillati</taxon>
        <taxon>Actinomycetota</taxon>
        <taxon>Actinomycetes</taxon>
        <taxon>Micrococcales</taxon>
        <taxon>Cellulomonadaceae</taxon>
        <taxon>Oerskovia</taxon>
    </lineage>
</organism>
<evidence type="ECO:0000313" key="2">
    <source>
        <dbReference type="EMBL" id="KZM34647.1"/>
    </source>
</evidence>
<comment type="caution">
    <text evidence="2">The sequence shown here is derived from an EMBL/GenBank/DDBJ whole genome shotgun (WGS) entry which is preliminary data.</text>
</comment>
<dbReference type="STRING" id="43678.OJAG_26820"/>
<sequence length="185" mass="19157">MLSPGVGLLRGVRAGLLATAVVGLSLVSHGLAGGAPPGAVPVVVLVMVTAVLLRSLVGRRVALPYLLGVLGLGQLAFHYTFEQCALLSRASAPAHAHASDRPEVMLAAHVVATLVVSVFLTHADRVLWALWSWLTMRSVPRAVPLPLARGRNPLFLPLVVPVLTAPGRGSVRGRAPPVVVLAAAP</sequence>
<accession>A0A161XD98</accession>
<dbReference type="Proteomes" id="UP000076447">
    <property type="component" value="Unassembled WGS sequence"/>
</dbReference>
<protein>
    <submittedName>
        <fullName evidence="2">Uncharacterized protein</fullName>
    </submittedName>
</protein>
<dbReference type="OrthoDB" id="10005845at2"/>